<dbReference type="Pfam" id="PF20114">
    <property type="entry name" value="DUF6504"/>
    <property type="match status" value="1"/>
</dbReference>
<evidence type="ECO:0000256" key="4">
    <source>
        <dbReference type="ARBA" id="ARBA00025589"/>
    </source>
</evidence>
<comment type="function">
    <text evidence="4">Poorly processive, error-prone DNA polymerase involved in untargeted mutagenesis. Copies undamaged DNA at stalled replication forks, which arise in vivo from mismatched or misaligned primer ends. These misaligned primers can be extended by PolIV. Exhibits no 3'-5' exonuclease (proofreading) activity. May be involved in translesional synthesis, in conjunction with the beta clamp from PolIII.</text>
</comment>
<evidence type="ECO:0000259" key="7">
    <source>
        <dbReference type="Pfam" id="PF11799"/>
    </source>
</evidence>
<evidence type="ECO:0000256" key="3">
    <source>
        <dbReference type="ARBA" id="ARBA00022763"/>
    </source>
</evidence>
<feature type="domain" description="UmuC" evidence="6">
    <location>
        <begin position="39"/>
        <end position="170"/>
    </location>
</feature>
<reference evidence="9" key="1">
    <citation type="submission" date="2021-06" db="EMBL/GenBank/DDBJ databases">
        <title>50 bacteria genomes isolated from Dapeng, Shenzhen, China.</title>
        <authorList>
            <person name="Zheng W."/>
            <person name="Yu S."/>
            <person name="Huang Y."/>
        </authorList>
    </citation>
    <scope>NUCLEOTIDE SEQUENCE</scope>
    <source>
        <strain evidence="9">DP4N28-2</strain>
    </source>
</reference>
<dbReference type="InterPro" id="IPR017961">
    <property type="entry name" value="DNA_pol_Y-fam_little_finger"/>
</dbReference>
<organism evidence="9 10">
    <name type="scientific">Qipengyuania aquimaris</name>
    <dbReference type="NCBI Taxonomy" id="255984"/>
    <lineage>
        <taxon>Bacteria</taxon>
        <taxon>Pseudomonadati</taxon>
        <taxon>Pseudomonadota</taxon>
        <taxon>Alphaproteobacteria</taxon>
        <taxon>Sphingomonadales</taxon>
        <taxon>Erythrobacteraceae</taxon>
        <taxon>Qipengyuania</taxon>
    </lineage>
</organism>
<dbReference type="Pfam" id="PF00817">
    <property type="entry name" value="IMS"/>
    <property type="match status" value="1"/>
</dbReference>
<feature type="domain" description="DUF6504" evidence="8">
    <location>
        <begin position="449"/>
        <end position="523"/>
    </location>
</feature>
<dbReference type="GO" id="GO:0003684">
    <property type="term" value="F:damaged DNA binding"/>
    <property type="evidence" value="ECO:0007669"/>
    <property type="project" value="InterPro"/>
</dbReference>
<dbReference type="GO" id="GO:0006281">
    <property type="term" value="P:DNA repair"/>
    <property type="evidence" value="ECO:0007669"/>
    <property type="project" value="InterPro"/>
</dbReference>
<dbReference type="Pfam" id="PF11799">
    <property type="entry name" value="IMS_C"/>
    <property type="match status" value="1"/>
</dbReference>
<evidence type="ECO:0000259" key="8">
    <source>
        <dbReference type="Pfam" id="PF20114"/>
    </source>
</evidence>
<evidence type="ECO:0000256" key="1">
    <source>
        <dbReference type="ARBA" id="ARBA00011245"/>
    </source>
</evidence>
<dbReference type="InterPro" id="IPR001126">
    <property type="entry name" value="UmuC"/>
</dbReference>
<dbReference type="InterPro" id="IPR050356">
    <property type="entry name" value="SulA_CellDiv_inhibitor"/>
</dbReference>
<dbReference type="AlphaFoldDB" id="A0A9Q3RZW0"/>
<comment type="subunit">
    <text evidence="1">Monomer.</text>
</comment>
<dbReference type="PANTHER" id="PTHR35369:SF2">
    <property type="entry name" value="BLR3025 PROTEIN"/>
    <property type="match status" value="1"/>
</dbReference>
<dbReference type="EMBL" id="JAHVKP010000001">
    <property type="protein sequence ID" value="MBY6217428.1"/>
    <property type="molecule type" value="Genomic_DNA"/>
</dbReference>
<dbReference type="EC" id="2.7.7.7" evidence="2"/>
<dbReference type="InterPro" id="IPR045443">
    <property type="entry name" value="DUF6504"/>
</dbReference>
<dbReference type="PANTHER" id="PTHR35369">
    <property type="entry name" value="BLR3025 PROTEIN-RELATED"/>
    <property type="match status" value="1"/>
</dbReference>
<accession>A0A9Q3RZW0</accession>
<dbReference type="CDD" id="cd03468">
    <property type="entry name" value="PolY_like"/>
    <property type="match status" value="1"/>
</dbReference>
<sequence length="528" mass="58633">MTAHAADLSRPPPSQFRRILSIWLPAMAMDRWRLGAPERRKLDETPLVLIADTAHGPRIEATNRAGATAGARKGMMLADARTLFPEIATAPYDPAGDLAFLEKLAVWAQRWGPWSAMDAPDGLLVDVTAVPHLFGGEQGLVADVAAAFARRELNVRCAIAPTAGAAWALSHYAAPGTILGGDEDAEARLGELPVAALRLDQDVITVLRRLGLKKLGELTTIGRDAIQRRFRNRKSPAANPLIRLDQLLGRVPEPLLPVVPQQMPLVQRRLLEPIRHRQLLDQVVEDLADDMARELESRGEGARRLELGLWRVDGEVAVRRLELAAATREAGHIVRLFAAKLDDIDAGFGIEMLRLRASWAEPLALDQGDIEAAAENHGIALSALVDRLSVRLGEGAVSRPVPFASHIPERAQRWQKPLEPEAASQGQLAFHKRPLKLLDKAERIAVLYATPDGYPQRFRWRGEVHEVARVEGPERIAPEWWRERGATRLRDYYRIEDQRGRRYWIYRLGIVGDGRGGAPDWYLQGLCA</sequence>
<name>A0A9Q3RZW0_9SPHN</name>
<dbReference type="SUPFAM" id="SSF56672">
    <property type="entry name" value="DNA/RNA polymerases"/>
    <property type="match status" value="1"/>
</dbReference>
<evidence type="ECO:0000313" key="9">
    <source>
        <dbReference type="EMBL" id="MBY6217428.1"/>
    </source>
</evidence>
<gene>
    <name evidence="9" type="ORF">KUV31_03645</name>
</gene>
<evidence type="ECO:0000256" key="5">
    <source>
        <dbReference type="ARBA" id="ARBA00049244"/>
    </source>
</evidence>
<evidence type="ECO:0000256" key="2">
    <source>
        <dbReference type="ARBA" id="ARBA00012417"/>
    </source>
</evidence>
<keyword evidence="3" id="KW-0227">DNA damage</keyword>
<dbReference type="Proteomes" id="UP000824927">
    <property type="component" value="Unassembled WGS sequence"/>
</dbReference>
<feature type="domain" description="DNA polymerase Y-family little finger" evidence="7">
    <location>
        <begin position="267"/>
        <end position="356"/>
    </location>
</feature>
<protein>
    <recommendedName>
        <fullName evidence="2">DNA-directed DNA polymerase</fullName>
        <ecNumber evidence="2">2.7.7.7</ecNumber>
    </recommendedName>
</protein>
<comment type="caution">
    <text evidence="9">The sequence shown here is derived from an EMBL/GenBank/DDBJ whole genome shotgun (WGS) entry which is preliminary data.</text>
</comment>
<dbReference type="InterPro" id="IPR043502">
    <property type="entry name" value="DNA/RNA_pol_sf"/>
</dbReference>
<evidence type="ECO:0000313" key="10">
    <source>
        <dbReference type="Proteomes" id="UP000824927"/>
    </source>
</evidence>
<proteinExistence type="predicted"/>
<comment type="catalytic activity">
    <reaction evidence="5">
        <text>DNA(n) + a 2'-deoxyribonucleoside 5'-triphosphate = DNA(n+1) + diphosphate</text>
        <dbReference type="Rhea" id="RHEA:22508"/>
        <dbReference type="Rhea" id="RHEA-COMP:17339"/>
        <dbReference type="Rhea" id="RHEA-COMP:17340"/>
        <dbReference type="ChEBI" id="CHEBI:33019"/>
        <dbReference type="ChEBI" id="CHEBI:61560"/>
        <dbReference type="ChEBI" id="CHEBI:173112"/>
        <dbReference type="EC" id="2.7.7.7"/>
    </reaction>
</comment>
<evidence type="ECO:0000259" key="6">
    <source>
        <dbReference type="Pfam" id="PF00817"/>
    </source>
</evidence>